<dbReference type="PATRIC" id="fig|1300347.3.peg.2098"/>
<evidence type="ECO:0000259" key="2">
    <source>
        <dbReference type="Pfam" id="PF02742"/>
    </source>
</evidence>
<evidence type="ECO:0000313" key="4">
    <source>
        <dbReference type="Proteomes" id="UP000077868"/>
    </source>
</evidence>
<dbReference type="OrthoDB" id="9791355at2"/>
<dbReference type="GO" id="GO:0046914">
    <property type="term" value="F:transition metal ion binding"/>
    <property type="evidence" value="ECO:0007669"/>
    <property type="project" value="InterPro"/>
</dbReference>
<dbReference type="Proteomes" id="UP000077868">
    <property type="component" value="Chromosome"/>
</dbReference>
<dbReference type="InterPro" id="IPR036421">
    <property type="entry name" value="Fe_dep_repressor_sf"/>
</dbReference>
<dbReference type="SUPFAM" id="SSF47979">
    <property type="entry name" value="Iron-dependent repressor protein, dimerization domain"/>
    <property type="match status" value="1"/>
</dbReference>
<feature type="compositionally biased region" description="Basic and acidic residues" evidence="1">
    <location>
        <begin position="15"/>
        <end position="30"/>
    </location>
</feature>
<evidence type="ECO:0000256" key="1">
    <source>
        <dbReference type="SAM" id="MobiDB-lite"/>
    </source>
</evidence>
<organism evidence="3 4">
    <name type="scientific">Nocardioides dokdonensis FR1436</name>
    <dbReference type="NCBI Taxonomy" id="1300347"/>
    <lineage>
        <taxon>Bacteria</taxon>
        <taxon>Bacillati</taxon>
        <taxon>Actinomycetota</taxon>
        <taxon>Actinomycetes</taxon>
        <taxon>Propionibacteriales</taxon>
        <taxon>Nocardioidaceae</taxon>
        <taxon>Nocardioides</taxon>
    </lineage>
</organism>
<dbReference type="EMBL" id="CP015079">
    <property type="protein sequence ID" value="ANH38528.1"/>
    <property type="molecule type" value="Genomic_DNA"/>
</dbReference>
<dbReference type="InterPro" id="IPR001367">
    <property type="entry name" value="Fe_dep_repressor"/>
</dbReference>
<dbReference type="Gene3D" id="1.10.60.10">
    <property type="entry name" value="Iron dependent repressor, metal binding and dimerisation domain"/>
    <property type="match status" value="1"/>
</dbReference>
<feature type="region of interest" description="Disordered" evidence="1">
    <location>
        <begin position="1"/>
        <end position="31"/>
    </location>
</feature>
<dbReference type="RefSeq" id="WP_068109104.1">
    <property type="nucleotide sequence ID" value="NZ_CP015079.1"/>
</dbReference>
<sequence length="113" mass="12249">MTRTSIHVQVPLPSEDERRGNGQDHEDPAGTRRRLLVETFLHRVLGLTCEEIPEEVTMLERNLSHGVEELIDAALGFPRHDHHGRAIPAAPMGSEPIGSARAGRGGCAAAVES</sequence>
<feature type="region of interest" description="Disordered" evidence="1">
    <location>
        <begin position="85"/>
        <end position="113"/>
    </location>
</feature>
<proteinExistence type="predicted"/>
<dbReference type="AlphaFoldDB" id="A0A1A9GJT4"/>
<dbReference type="KEGG" id="ndk:I601_2100"/>
<dbReference type="STRING" id="1300347.I601_2100"/>
<dbReference type="GO" id="GO:0046983">
    <property type="term" value="F:protein dimerization activity"/>
    <property type="evidence" value="ECO:0007669"/>
    <property type="project" value="InterPro"/>
</dbReference>
<evidence type="ECO:0000313" key="3">
    <source>
        <dbReference type="EMBL" id="ANH38528.1"/>
    </source>
</evidence>
<feature type="compositionally biased region" description="Low complexity" evidence="1">
    <location>
        <begin position="98"/>
        <end position="113"/>
    </location>
</feature>
<dbReference type="Pfam" id="PF02742">
    <property type="entry name" value="Fe_dep_repr_C"/>
    <property type="match status" value="1"/>
</dbReference>
<protein>
    <submittedName>
        <fullName evidence="3">Iron dependent repressor, metal binding and dimerization domain</fullName>
    </submittedName>
</protein>
<keyword evidence="4" id="KW-1185">Reference proteome</keyword>
<reference evidence="3 4" key="1">
    <citation type="submission" date="2016-03" db="EMBL/GenBank/DDBJ databases">
        <title>Complete genome sequence of a soil Actinobacterium, Nocardioides dokdonensis FR1436.</title>
        <authorList>
            <person name="Kwon S.-K."/>
            <person name="Kim K."/>
            <person name="Kim J.F."/>
        </authorList>
    </citation>
    <scope>NUCLEOTIDE SEQUENCE [LARGE SCALE GENOMIC DNA]</scope>
    <source>
        <strain evidence="3 4">FR1436</strain>
    </source>
</reference>
<name>A0A1A9GJT4_9ACTN</name>
<accession>A0A1A9GJT4</accession>
<feature type="domain" description="Iron dependent repressor metal binding and dimerisation" evidence="2">
    <location>
        <begin position="32"/>
        <end position="88"/>
    </location>
</feature>
<gene>
    <name evidence="3" type="ORF">I601_2100</name>
</gene>